<evidence type="ECO:0000313" key="1">
    <source>
        <dbReference type="EMBL" id="GAA0167119.1"/>
    </source>
</evidence>
<comment type="caution">
    <text evidence="1">The sequence shown here is derived from an EMBL/GenBank/DDBJ whole genome shotgun (WGS) entry which is preliminary data.</text>
</comment>
<sequence>MEDNGTWSMVMLLVGKKRLGAQWVYKIKYNSDGSVKRYKARMVTVWTGLAVAGVKNWELRRMDDLIIFGNDSAVRKYALDIISEAGLLRARPVSFPMEQNHRLGSSTSPLLCDVERFLHSVGHLLYLSFTCPDLSYAIQVLSQFLHEPRQDHWQAALHVVKYLKGCPSQRILLGLDSDLHLTSWYDFDWASCPLTRRSVSGWIVFFGSSPVSWKTKKQVIVSRSSTEAKYSSMAFLTYGTIQMSHVSTTEQIADRFTKSLRRKQFKFLLRKLGIRELHAPS</sequence>
<keyword evidence="1" id="KW-0472">Membrane</keyword>
<keyword evidence="1" id="KW-0675">Receptor</keyword>
<dbReference type="AlphaFoldDB" id="A0AAV3QSP7"/>
<dbReference type="EMBL" id="BAABME010005973">
    <property type="protein sequence ID" value="GAA0167119.1"/>
    <property type="molecule type" value="Genomic_DNA"/>
</dbReference>
<proteinExistence type="predicted"/>
<name>A0AAV3QSP7_LITER</name>
<reference evidence="1 2" key="1">
    <citation type="submission" date="2024-01" db="EMBL/GenBank/DDBJ databases">
        <title>The complete chloroplast genome sequence of Lithospermum erythrorhizon: insights into the phylogenetic relationship among Boraginaceae species and the maternal lineages of purple gromwells.</title>
        <authorList>
            <person name="Okada T."/>
            <person name="Watanabe K."/>
        </authorList>
    </citation>
    <scope>NUCLEOTIDE SEQUENCE [LARGE SCALE GENOMIC DNA]</scope>
</reference>
<gene>
    <name evidence="1" type="ORF">LIER_22124</name>
</gene>
<dbReference type="Proteomes" id="UP001454036">
    <property type="component" value="Unassembled WGS sequence"/>
</dbReference>
<keyword evidence="2" id="KW-1185">Reference proteome</keyword>
<dbReference type="InterPro" id="IPR043502">
    <property type="entry name" value="DNA/RNA_pol_sf"/>
</dbReference>
<dbReference type="SUPFAM" id="SSF56672">
    <property type="entry name" value="DNA/RNA polymerases"/>
    <property type="match status" value="1"/>
</dbReference>
<dbReference type="PANTHER" id="PTHR11439:SF462">
    <property type="match status" value="1"/>
</dbReference>
<dbReference type="PANTHER" id="PTHR11439">
    <property type="entry name" value="GAG-POL-RELATED RETROTRANSPOSON"/>
    <property type="match status" value="1"/>
</dbReference>
<evidence type="ECO:0000313" key="2">
    <source>
        <dbReference type="Proteomes" id="UP001454036"/>
    </source>
</evidence>
<dbReference type="CDD" id="cd09272">
    <property type="entry name" value="RNase_HI_RT_Ty1"/>
    <property type="match status" value="1"/>
</dbReference>
<protein>
    <submittedName>
        <fullName evidence="1">Transmembrane signal receptor</fullName>
    </submittedName>
</protein>
<keyword evidence="1" id="KW-0812">Transmembrane</keyword>
<accession>A0AAV3QSP7</accession>
<organism evidence="1 2">
    <name type="scientific">Lithospermum erythrorhizon</name>
    <name type="common">Purple gromwell</name>
    <name type="synonym">Lithospermum officinale var. erythrorhizon</name>
    <dbReference type="NCBI Taxonomy" id="34254"/>
    <lineage>
        <taxon>Eukaryota</taxon>
        <taxon>Viridiplantae</taxon>
        <taxon>Streptophyta</taxon>
        <taxon>Embryophyta</taxon>
        <taxon>Tracheophyta</taxon>
        <taxon>Spermatophyta</taxon>
        <taxon>Magnoliopsida</taxon>
        <taxon>eudicotyledons</taxon>
        <taxon>Gunneridae</taxon>
        <taxon>Pentapetalae</taxon>
        <taxon>asterids</taxon>
        <taxon>lamiids</taxon>
        <taxon>Boraginales</taxon>
        <taxon>Boraginaceae</taxon>
        <taxon>Boraginoideae</taxon>
        <taxon>Lithospermeae</taxon>
        <taxon>Lithospermum</taxon>
    </lineage>
</organism>